<accession>A0A075I9J7</accession>
<reference evidence="1" key="1">
    <citation type="journal article" date="2014" name="Genome Biol. Evol.">
        <title>Pangenome evidence for extensive interdomain horizontal transfer affecting lineage core and shell genes in uncultured planktonic thaumarchaeota and euryarchaeota.</title>
        <authorList>
            <person name="Deschamps P."/>
            <person name="Zivanovic Y."/>
            <person name="Moreira D."/>
            <person name="Rodriguez-Valera F."/>
            <person name="Lopez-Garcia P."/>
        </authorList>
    </citation>
    <scope>NUCLEOTIDE SEQUENCE</scope>
</reference>
<sequence>MNDKSNIIHTKECTYRNNHDFRHDNCFCTCHPKNEKKKGNLKPELRKNME</sequence>
<organism evidence="1">
    <name type="scientific">uncultured marine thaumarchaeote SAT1000_31_A02</name>
    <dbReference type="NCBI Taxonomy" id="1456404"/>
    <lineage>
        <taxon>Archaea</taxon>
        <taxon>Nitrososphaerota</taxon>
        <taxon>environmental samples</taxon>
    </lineage>
</organism>
<evidence type="ECO:0000313" key="1">
    <source>
        <dbReference type="EMBL" id="AIF24460.1"/>
    </source>
</evidence>
<protein>
    <submittedName>
        <fullName evidence="1">Uncharacterized protein</fullName>
    </submittedName>
</protein>
<dbReference type="AlphaFoldDB" id="A0A075I9J7"/>
<dbReference type="EMBL" id="KF901261">
    <property type="protein sequence ID" value="AIF24460.1"/>
    <property type="molecule type" value="Genomic_DNA"/>
</dbReference>
<proteinExistence type="predicted"/>
<name>A0A075I9J7_9ARCH</name>